<protein>
    <submittedName>
        <fullName evidence="1">Uncharacterized protein</fullName>
    </submittedName>
</protein>
<dbReference type="AlphaFoldDB" id="A0A3P7M2T9"/>
<name>A0A3P7M2T9_DIBLA</name>
<accession>A0A3P7M2T9</accession>
<dbReference type="EMBL" id="UYRU01054379">
    <property type="protein sequence ID" value="VDN12641.1"/>
    <property type="molecule type" value="Genomic_DNA"/>
</dbReference>
<evidence type="ECO:0000313" key="2">
    <source>
        <dbReference type="Proteomes" id="UP000281553"/>
    </source>
</evidence>
<organism evidence="1 2">
    <name type="scientific">Dibothriocephalus latus</name>
    <name type="common">Fish tapeworm</name>
    <name type="synonym">Diphyllobothrium latum</name>
    <dbReference type="NCBI Taxonomy" id="60516"/>
    <lineage>
        <taxon>Eukaryota</taxon>
        <taxon>Metazoa</taxon>
        <taxon>Spiralia</taxon>
        <taxon>Lophotrochozoa</taxon>
        <taxon>Platyhelminthes</taxon>
        <taxon>Cestoda</taxon>
        <taxon>Eucestoda</taxon>
        <taxon>Diphyllobothriidea</taxon>
        <taxon>Diphyllobothriidae</taxon>
        <taxon>Dibothriocephalus</taxon>
    </lineage>
</organism>
<evidence type="ECO:0000313" key="1">
    <source>
        <dbReference type="EMBL" id="VDN12641.1"/>
    </source>
</evidence>
<reference evidence="1 2" key="1">
    <citation type="submission" date="2018-11" db="EMBL/GenBank/DDBJ databases">
        <authorList>
            <consortium name="Pathogen Informatics"/>
        </authorList>
    </citation>
    <scope>NUCLEOTIDE SEQUENCE [LARGE SCALE GENOMIC DNA]</scope>
</reference>
<proteinExistence type="predicted"/>
<dbReference type="Proteomes" id="UP000281553">
    <property type="component" value="Unassembled WGS sequence"/>
</dbReference>
<gene>
    <name evidence="1" type="ORF">DILT_LOCUS8472</name>
</gene>
<keyword evidence="2" id="KW-1185">Reference proteome</keyword>
<sequence length="214" mass="23896">MVYQARRSLGSLLTKLCATIPRSKKLFIVNYTPRSAKDAVVLPVSGAFECLSFLDWMQGSGNHQLYMSLTSKAILKGYLYPAAFPKRASRKVCFVEQEVQTMAAEAEELLPWSSLLVERVDRREVGPQEFLPSFTSPSPAAHTLFILSKTSDPHTHSRVYGQMPPSNMQDSMTANYLRRCQISSLLYLKCQLCFVYVGMKSSSTQSVAFGTSTI</sequence>